<sequence>MVMTQPETFSNENEKEMKCEGSLDTTSDKLQQENNSDEEKDGSSYECSEREEDGEDLGVGPDDLVGLAAFLLVVACPAPLHQHSLISETVQLLTHSMKYSNTAPLDDARFLEEWIQMQVIVFHVNLVFHTVGLAEHCVPPTSFSTRLALSLFRYINSSDQKELMCYCPDLVLNPSSSLSRALIQGDGIKVTTDEVSEDSNNNTCEKGEERKDVEETGTVPLLLDHAVQFDQSDPHKRKVDAVEACTNDNNHCELWDMNQWRATVASLVVHVG</sequence>
<evidence type="ECO:0000313" key="2">
    <source>
        <dbReference type="EMBL" id="CAE0624058.1"/>
    </source>
</evidence>
<gene>
    <name evidence="2" type="ORF">HAKA00212_LOCUS2724</name>
</gene>
<reference evidence="2" key="1">
    <citation type="submission" date="2021-01" db="EMBL/GenBank/DDBJ databases">
        <authorList>
            <person name="Corre E."/>
            <person name="Pelletier E."/>
            <person name="Niang G."/>
            <person name="Scheremetjew M."/>
            <person name="Finn R."/>
            <person name="Kale V."/>
            <person name="Holt S."/>
            <person name="Cochrane G."/>
            <person name="Meng A."/>
            <person name="Brown T."/>
            <person name="Cohen L."/>
        </authorList>
    </citation>
    <scope>NUCLEOTIDE SEQUENCE</scope>
    <source>
        <strain evidence="2">CCMP3107</strain>
    </source>
</reference>
<protein>
    <submittedName>
        <fullName evidence="2">Uncharacterized protein</fullName>
    </submittedName>
</protein>
<accession>A0A7S3XLK4</accession>
<proteinExistence type="predicted"/>
<evidence type="ECO:0000256" key="1">
    <source>
        <dbReference type="SAM" id="MobiDB-lite"/>
    </source>
</evidence>
<feature type="compositionally biased region" description="Basic and acidic residues" evidence="1">
    <location>
        <begin position="12"/>
        <end position="31"/>
    </location>
</feature>
<dbReference type="AlphaFoldDB" id="A0A7S3XLK4"/>
<feature type="compositionally biased region" description="Polar residues" evidence="1">
    <location>
        <begin position="1"/>
        <end position="11"/>
    </location>
</feature>
<feature type="region of interest" description="Disordered" evidence="1">
    <location>
        <begin position="1"/>
        <end position="58"/>
    </location>
</feature>
<dbReference type="EMBL" id="HBIU01007055">
    <property type="protein sequence ID" value="CAE0624058.1"/>
    <property type="molecule type" value="Transcribed_RNA"/>
</dbReference>
<organism evidence="2">
    <name type="scientific">Heterosigma akashiwo</name>
    <name type="common">Chromophytic alga</name>
    <name type="synonym">Heterosigma carterae</name>
    <dbReference type="NCBI Taxonomy" id="2829"/>
    <lineage>
        <taxon>Eukaryota</taxon>
        <taxon>Sar</taxon>
        <taxon>Stramenopiles</taxon>
        <taxon>Ochrophyta</taxon>
        <taxon>Raphidophyceae</taxon>
        <taxon>Chattonellales</taxon>
        <taxon>Chattonellaceae</taxon>
        <taxon>Heterosigma</taxon>
    </lineage>
</organism>
<name>A0A7S3XLK4_HETAK</name>